<dbReference type="RefSeq" id="WP_126603874.1">
    <property type="nucleotide sequence ID" value="NZ_LR134529.1"/>
</dbReference>
<keyword evidence="1" id="KW-0472">Membrane</keyword>
<dbReference type="Proteomes" id="UP000274201">
    <property type="component" value="Chromosome"/>
</dbReference>
<keyword evidence="1" id="KW-0812">Transmembrane</keyword>
<evidence type="ECO:0000313" key="4">
    <source>
        <dbReference type="Proteomes" id="UP000274201"/>
    </source>
</evidence>
<feature type="transmembrane region" description="Helical" evidence="1">
    <location>
        <begin position="109"/>
        <end position="136"/>
    </location>
</feature>
<accession>A0A3S4YHY3</accession>
<evidence type="ECO:0000256" key="1">
    <source>
        <dbReference type="SAM" id="Phobius"/>
    </source>
</evidence>
<name>A0A3S4YHY3_BARVI</name>
<feature type="transmembrane region" description="Helical" evidence="1">
    <location>
        <begin position="201"/>
        <end position="221"/>
    </location>
</feature>
<reference evidence="2 4" key="1">
    <citation type="submission" date="2018-12" db="EMBL/GenBank/DDBJ databases">
        <authorList>
            <consortium name="Pathogen Informatics"/>
        </authorList>
    </citation>
    <scope>NUCLEOTIDE SEQUENCE [LARGE SCALE GENOMIC DNA]</scope>
    <source>
        <strain evidence="2 4">NCTC12905</strain>
    </source>
</reference>
<dbReference type="EMBL" id="LR134529">
    <property type="protein sequence ID" value="VEJ46160.1"/>
    <property type="molecule type" value="Genomic_DNA"/>
</dbReference>
<dbReference type="OrthoDB" id="7923414at2"/>
<proteinExistence type="predicted"/>
<feature type="transmembrane region" description="Helical" evidence="1">
    <location>
        <begin position="148"/>
        <end position="168"/>
    </location>
</feature>
<dbReference type="EMBL" id="LR134529">
    <property type="protein sequence ID" value="VEJ46009.1"/>
    <property type="molecule type" value="Genomic_DNA"/>
</dbReference>
<protein>
    <submittedName>
        <fullName evidence="2">Uncharacterized protein</fullName>
    </submittedName>
</protein>
<feature type="transmembrane region" description="Helical" evidence="1">
    <location>
        <begin position="9"/>
        <end position="37"/>
    </location>
</feature>
<gene>
    <name evidence="2" type="ORF">NCTC12905_01698</name>
    <name evidence="3" type="ORF">NCTC12905_01855</name>
</gene>
<sequence>MWFIIKTTIIILIVLFVLDAIAIPIIYGIGLLVRGIFNTLGTILNAVGNVLLTIILPTLETIDYALTKDKSEWNKIIEERKKFKEYQSIKKENGEETINYYFRLVKRGLFLFLSLMALFYFAAAITLIIMFSTVYILASCFPHSSVPYFIGTIILILSLPLTVCMAPVQYRIQALPVSFLLQTILLWIQFCKILSINTVLYIIAFEIFIYILFSFSHLVFITEISEKKSTASETL</sequence>
<feature type="transmembrane region" description="Helical" evidence="1">
    <location>
        <begin position="43"/>
        <end position="66"/>
    </location>
</feature>
<evidence type="ECO:0000313" key="2">
    <source>
        <dbReference type="EMBL" id="VEJ46009.1"/>
    </source>
</evidence>
<dbReference type="AlphaFoldDB" id="A0A3S4YHY3"/>
<evidence type="ECO:0000313" key="3">
    <source>
        <dbReference type="EMBL" id="VEJ46160.1"/>
    </source>
</evidence>
<organism evidence="2 4">
    <name type="scientific">Bartonella vinsonii</name>
    <name type="common">Rochalimaea vinsonii</name>
    <dbReference type="NCBI Taxonomy" id="33047"/>
    <lineage>
        <taxon>Bacteria</taxon>
        <taxon>Pseudomonadati</taxon>
        <taxon>Pseudomonadota</taxon>
        <taxon>Alphaproteobacteria</taxon>
        <taxon>Hyphomicrobiales</taxon>
        <taxon>Bartonellaceae</taxon>
        <taxon>Bartonella</taxon>
    </lineage>
</organism>
<keyword evidence="1" id="KW-1133">Transmembrane helix</keyword>